<dbReference type="EMBL" id="BPRH01001625">
    <property type="protein sequence ID" value="GJF14088.1"/>
    <property type="molecule type" value="Genomic_DNA"/>
</dbReference>
<organism evidence="1 2">
    <name type="scientific">Mycolicibacterium cyprinidarum</name>
    <dbReference type="NCBI Taxonomy" id="2860311"/>
    <lineage>
        <taxon>Bacteria</taxon>
        <taxon>Bacillati</taxon>
        <taxon>Actinomycetota</taxon>
        <taxon>Actinomycetes</taxon>
        <taxon>Mycobacteriales</taxon>
        <taxon>Mycobacteriaceae</taxon>
        <taxon>Mycolicibacterium</taxon>
    </lineage>
</organism>
<dbReference type="Proteomes" id="UP001060504">
    <property type="component" value="Unassembled WGS sequence"/>
</dbReference>
<evidence type="ECO:0008006" key="3">
    <source>
        <dbReference type="Google" id="ProtNLM"/>
    </source>
</evidence>
<comment type="caution">
    <text evidence="1">The sequence shown here is derived from an EMBL/GenBank/DDBJ whole genome shotgun (WGS) entry which is preliminary data.</text>
</comment>
<sequence>MIALGIGGSLVAASTVSASTDFPLQPQCGPDPLTLIDPCEILPSPSAGGPTTDPTPPIPWDVVDSVLFG</sequence>
<proteinExistence type="predicted"/>
<name>A0ABQ4VFQ0_9MYCO</name>
<keyword evidence="2" id="KW-1185">Reference proteome</keyword>
<reference evidence="1 2" key="1">
    <citation type="submission" date="2021-08" db="EMBL/GenBank/DDBJ databases">
        <title>Draft genome sequence of Mycolicibacterium sp. NGTWS1702 strain.</title>
        <authorList>
            <person name="Matsumoto M."/>
            <person name="Tang B.C.C."/>
            <person name="Machida Y."/>
            <person name="Matoyama H."/>
            <person name="Kishihara T."/>
            <person name="Sato S."/>
            <person name="Kondo I."/>
            <person name="Sano M."/>
            <person name="Kato G."/>
        </authorList>
    </citation>
    <scope>NUCLEOTIDE SEQUENCE [LARGE SCALE GENOMIC DNA]</scope>
    <source>
        <strain evidence="1 2">NGTWSNA01</strain>
    </source>
</reference>
<evidence type="ECO:0000313" key="1">
    <source>
        <dbReference type="EMBL" id="GJF14088.1"/>
    </source>
</evidence>
<accession>A0ABQ4VFQ0</accession>
<gene>
    <name evidence="1" type="ORF">NGTWS1702_15410</name>
</gene>
<protein>
    <recommendedName>
        <fullName evidence="3">Fibronectin-binding protein</fullName>
    </recommendedName>
</protein>
<evidence type="ECO:0000313" key="2">
    <source>
        <dbReference type="Proteomes" id="UP001060504"/>
    </source>
</evidence>